<proteinExistence type="predicted"/>
<protein>
    <submittedName>
        <fullName evidence="2">DUF3658 domain-containing protein</fullName>
    </submittedName>
</protein>
<evidence type="ECO:0000313" key="2">
    <source>
        <dbReference type="EMBL" id="MFC5650670.1"/>
    </source>
</evidence>
<dbReference type="InterPro" id="IPR022123">
    <property type="entry name" value="DUF3658"/>
</dbReference>
<dbReference type="EMBL" id="JBHSOW010000060">
    <property type="protein sequence ID" value="MFC5650670.1"/>
    <property type="molecule type" value="Genomic_DNA"/>
</dbReference>
<sequence length="63" mass="7241">MLEEESEDDFVRAGRVIAKICSNLHQLVGDSFIQYRMWTLISNGVLAFKGLPFALYQYCVRVV</sequence>
<organism evidence="2 3">
    <name type="scientific">Paenibacillus solisilvae</name>
    <dbReference type="NCBI Taxonomy" id="2486751"/>
    <lineage>
        <taxon>Bacteria</taxon>
        <taxon>Bacillati</taxon>
        <taxon>Bacillota</taxon>
        <taxon>Bacilli</taxon>
        <taxon>Bacillales</taxon>
        <taxon>Paenibacillaceae</taxon>
        <taxon>Paenibacillus</taxon>
    </lineage>
</organism>
<accession>A0ABW0VXR2</accession>
<keyword evidence="3" id="KW-1185">Reference proteome</keyword>
<dbReference type="RefSeq" id="WP_379189246.1">
    <property type="nucleotide sequence ID" value="NZ_JBHSOW010000060.1"/>
</dbReference>
<name>A0ABW0VXR2_9BACL</name>
<reference evidence="3" key="1">
    <citation type="journal article" date="2019" name="Int. J. Syst. Evol. Microbiol.">
        <title>The Global Catalogue of Microorganisms (GCM) 10K type strain sequencing project: providing services to taxonomists for standard genome sequencing and annotation.</title>
        <authorList>
            <consortium name="The Broad Institute Genomics Platform"/>
            <consortium name="The Broad Institute Genome Sequencing Center for Infectious Disease"/>
            <person name="Wu L."/>
            <person name="Ma J."/>
        </authorList>
    </citation>
    <scope>NUCLEOTIDE SEQUENCE [LARGE SCALE GENOMIC DNA]</scope>
    <source>
        <strain evidence="3">CGMCC 1.3240</strain>
    </source>
</reference>
<evidence type="ECO:0000259" key="1">
    <source>
        <dbReference type="Pfam" id="PF12395"/>
    </source>
</evidence>
<comment type="caution">
    <text evidence="2">The sequence shown here is derived from an EMBL/GenBank/DDBJ whole genome shotgun (WGS) entry which is preliminary data.</text>
</comment>
<gene>
    <name evidence="2" type="ORF">ACFPYJ_16365</name>
</gene>
<dbReference type="Pfam" id="PF12395">
    <property type="entry name" value="DUF3658"/>
    <property type="match status" value="1"/>
</dbReference>
<evidence type="ECO:0000313" key="3">
    <source>
        <dbReference type="Proteomes" id="UP001596047"/>
    </source>
</evidence>
<dbReference type="Proteomes" id="UP001596047">
    <property type="component" value="Unassembled WGS sequence"/>
</dbReference>
<feature type="domain" description="DUF3658" evidence="1">
    <location>
        <begin position="4"/>
        <end position="52"/>
    </location>
</feature>